<dbReference type="RefSeq" id="WP_136730904.1">
    <property type="nucleotide sequence ID" value="NZ_JAOPYF010000030.1"/>
</dbReference>
<name>A0A4U0RM29_9ACTN</name>
<dbReference type="OrthoDB" id="4247111at2"/>
<accession>A0A4U0RM29</accession>
<organism evidence="1 2">
    <name type="scientific">Actinacidiphila oryziradicis</name>
    <dbReference type="NCBI Taxonomy" id="2571141"/>
    <lineage>
        <taxon>Bacteria</taxon>
        <taxon>Bacillati</taxon>
        <taxon>Actinomycetota</taxon>
        <taxon>Actinomycetes</taxon>
        <taxon>Kitasatosporales</taxon>
        <taxon>Streptomycetaceae</taxon>
        <taxon>Actinacidiphila</taxon>
    </lineage>
</organism>
<evidence type="ECO:0000313" key="1">
    <source>
        <dbReference type="EMBL" id="TJZ95840.1"/>
    </source>
</evidence>
<dbReference type="Proteomes" id="UP000305778">
    <property type="component" value="Unassembled WGS sequence"/>
</dbReference>
<evidence type="ECO:0000313" key="2">
    <source>
        <dbReference type="Proteomes" id="UP000305778"/>
    </source>
</evidence>
<keyword evidence="2" id="KW-1185">Reference proteome</keyword>
<dbReference type="AlphaFoldDB" id="A0A4U0RM29"/>
<protein>
    <submittedName>
        <fullName evidence="1">Uncharacterized protein</fullName>
    </submittedName>
</protein>
<sequence>MNDTHLQQARSLVRQAAEQLTEDDQALTAASADALVVGRAARVDDLRLAVLAAWSAGASREELARDAGVKMGLIGDWIAANDLSQALARPGHRHPS</sequence>
<comment type="caution">
    <text evidence="1">The sequence shown here is derived from an EMBL/GenBank/DDBJ whole genome shotgun (WGS) entry which is preliminary data.</text>
</comment>
<dbReference type="EMBL" id="SUMC01000174">
    <property type="protein sequence ID" value="TJZ95840.1"/>
    <property type="molecule type" value="Genomic_DNA"/>
</dbReference>
<gene>
    <name evidence="1" type="ORF">FCI23_51810</name>
</gene>
<reference evidence="1 2" key="1">
    <citation type="submission" date="2019-04" db="EMBL/GenBank/DDBJ databases">
        <title>Streptomyces oryziradicis sp. nov., a novel actinomycete isolated from rhizosphere soil of rice (Oryza sativa L.).</title>
        <authorList>
            <person name="Li C."/>
        </authorList>
    </citation>
    <scope>NUCLEOTIDE SEQUENCE [LARGE SCALE GENOMIC DNA]</scope>
    <source>
        <strain evidence="1 2">NEAU-C40</strain>
    </source>
</reference>
<proteinExistence type="predicted"/>